<evidence type="ECO:0000259" key="1">
    <source>
        <dbReference type="Pfam" id="PF00646"/>
    </source>
</evidence>
<protein>
    <recommendedName>
        <fullName evidence="1">F-box domain-containing protein</fullName>
    </recommendedName>
</protein>
<dbReference type="InterPro" id="IPR036047">
    <property type="entry name" value="F-box-like_dom_sf"/>
</dbReference>
<dbReference type="Pfam" id="PF00646">
    <property type="entry name" value="F-box"/>
    <property type="match status" value="1"/>
</dbReference>
<dbReference type="SUPFAM" id="SSF81383">
    <property type="entry name" value="F-box domain"/>
    <property type="match status" value="1"/>
</dbReference>
<name>A0ABQ6X0I9_9EURO</name>
<evidence type="ECO:0000313" key="3">
    <source>
        <dbReference type="Proteomes" id="UP000325395"/>
    </source>
</evidence>
<feature type="domain" description="F-box" evidence="1">
    <location>
        <begin position="9"/>
        <end position="46"/>
    </location>
</feature>
<proteinExistence type="predicted"/>
<sequence length="212" mass="24027">MAELPAPPLLDLPTELQLIIIDKLDYPSRLSLSQTNKYLRSSISIQPPSTPQQRRQYLCDKETWPGYQEYFACSRCLQLLHYSRFTSGQVRGRHAKLCSGRYFRVCIDCKAHEGFERDGNRDHDHNLDEVLGQLVNVGLRSAQAMMPIPPHLAVHPPNPTVPPPNPAVPYAHPTMAPANPTAPPGPYVNYYNGYRGSYSPWWPYYPPTGRQS</sequence>
<evidence type="ECO:0000313" key="2">
    <source>
        <dbReference type="EMBL" id="KAE8422358.1"/>
    </source>
</evidence>
<dbReference type="InterPro" id="IPR001810">
    <property type="entry name" value="F-box_dom"/>
</dbReference>
<gene>
    <name evidence="2" type="ORF">BDV36DRAFT_231402</name>
</gene>
<reference evidence="2 3" key="1">
    <citation type="submission" date="2019-04" db="EMBL/GenBank/DDBJ databases">
        <authorList>
            <consortium name="DOE Joint Genome Institute"/>
            <person name="Mondo S."/>
            <person name="Kjaerbolling I."/>
            <person name="Vesth T."/>
            <person name="Frisvad J.C."/>
            <person name="Nybo J.L."/>
            <person name="Theobald S."/>
            <person name="Kildgaard S."/>
            <person name="Isbrandt T."/>
            <person name="Kuo A."/>
            <person name="Sato A."/>
            <person name="Lyhne E.K."/>
            <person name="Kogle M.E."/>
            <person name="Wiebenga A."/>
            <person name="Kun R.S."/>
            <person name="Lubbers R.J."/>
            <person name="Makela M.R."/>
            <person name="Barry K."/>
            <person name="Chovatia M."/>
            <person name="Clum A."/>
            <person name="Daum C."/>
            <person name="Haridas S."/>
            <person name="He G."/>
            <person name="LaButti K."/>
            <person name="Lipzen A."/>
            <person name="Riley R."/>
            <person name="Salamov A."/>
            <person name="Simmons B.A."/>
            <person name="Magnuson J.K."/>
            <person name="Henrissat B."/>
            <person name="Mortensen U.H."/>
            <person name="Larsen T.O."/>
            <person name="Devries R.P."/>
            <person name="Grigoriev I.V."/>
            <person name="Machida M."/>
            <person name="Baker S.E."/>
            <person name="Andersen M.R."/>
            <person name="Cantor M.N."/>
            <person name="Hua S.X."/>
        </authorList>
    </citation>
    <scope>NUCLEOTIDE SEQUENCE [LARGE SCALE GENOMIC DNA]</scope>
    <source>
        <strain evidence="2 3">CBS 117616</strain>
    </source>
</reference>
<accession>A0ABQ6X0I9</accession>
<keyword evidence="3" id="KW-1185">Reference proteome</keyword>
<dbReference type="EMBL" id="ML735695">
    <property type="protein sequence ID" value="KAE8422358.1"/>
    <property type="molecule type" value="Genomic_DNA"/>
</dbReference>
<organism evidence="2 3">
    <name type="scientific">Aspergillus pseudocaelatus</name>
    <dbReference type="NCBI Taxonomy" id="1825620"/>
    <lineage>
        <taxon>Eukaryota</taxon>
        <taxon>Fungi</taxon>
        <taxon>Dikarya</taxon>
        <taxon>Ascomycota</taxon>
        <taxon>Pezizomycotina</taxon>
        <taxon>Eurotiomycetes</taxon>
        <taxon>Eurotiomycetidae</taxon>
        <taxon>Eurotiales</taxon>
        <taxon>Aspergillaceae</taxon>
        <taxon>Aspergillus</taxon>
        <taxon>Aspergillus subgen. Circumdati</taxon>
    </lineage>
</organism>
<dbReference type="Proteomes" id="UP000325395">
    <property type="component" value="Unassembled WGS sequence"/>
</dbReference>